<evidence type="ECO:0000256" key="4">
    <source>
        <dbReference type="SAM" id="SignalP"/>
    </source>
</evidence>
<dbReference type="SUPFAM" id="SSF47565">
    <property type="entry name" value="Insect pheromone/odorant-binding proteins"/>
    <property type="match status" value="1"/>
</dbReference>
<evidence type="ECO:0000256" key="3">
    <source>
        <dbReference type="ARBA" id="ARBA00022525"/>
    </source>
</evidence>
<gene>
    <name evidence="5" type="ORF">PSYICH_LOCUS4135</name>
</gene>
<proteinExistence type="inferred from homology"/>
<dbReference type="PANTHER" id="PTHR21066">
    <property type="entry name" value="ODORANT-BINDING PROTEIN 59A-RELATED"/>
    <property type="match status" value="1"/>
</dbReference>
<comment type="similarity">
    <text evidence="2">Belongs to the PBP/GOBP family.</text>
</comment>
<evidence type="ECO:0000256" key="2">
    <source>
        <dbReference type="ARBA" id="ARBA00008098"/>
    </source>
</evidence>
<evidence type="ECO:0000313" key="6">
    <source>
        <dbReference type="Proteomes" id="UP001153636"/>
    </source>
</evidence>
<accession>A0A9P0CNB9</accession>
<dbReference type="Proteomes" id="UP001153636">
    <property type="component" value="Chromosome 13"/>
</dbReference>
<reference evidence="5" key="1">
    <citation type="submission" date="2022-01" db="EMBL/GenBank/DDBJ databases">
        <authorList>
            <person name="King R."/>
        </authorList>
    </citation>
    <scope>NUCLEOTIDE SEQUENCE</scope>
</reference>
<sequence>MSKLVAWYLCVSTAFLVVGAAKLDYSYRKLKEDGLLANITQHVKECLKKEIKFEPCCGSEYFLNYQMENSKIIKDCLLHSTGVDKFQCKNFDFEEKNKLSCVYQCIGQKLGYIDIKGNIIPDQYKKYMTEKLSLVGYSEDFQNKIIESILEFTANAFSMGGCKSDGVISQLGLNKRFITYCPEDQMKDKQLCKIMKKRLEEAPRCLP</sequence>
<protein>
    <submittedName>
        <fullName evidence="5">Uncharacterized protein</fullName>
    </submittedName>
</protein>
<dbReference type="InterPro" id="IPR036728">
    <property type="entry name" value="PBP_GOBP_sf"/>
</dbReference>
<dbReference type="GO" id="GO:0005549">
    <property type="term" value="F:odorant binding"/>
    <property type="evidence" value="ECO:0007669"/>
    <property type="project" value="InterPro"/>
</dbReference>
<dbReference type="AlphaFoldDB" id="A0A9P0CNB9"/>
<dbReference type="GO" id="GO:0005576">
    <property type="term" value="C:extracellular region"/>
    <property type="evidence" value="ECO:0007669"/>
    <property type="project" value="UniProtKB-SubCell"/>
</dbReference>
<dbReference type="PANTHER" id="PTHR21066:SF17">
    <property type="entry name" value="AGAP011368-PA"/>
    <property type="match status" value="1"/>
</dbReference>
<keyword evidence="4" id="KW-0732">Signal</keyword>
<dbReference type="EMBL" id="OV651825">
    <property type="protein sequence ID" value="CAH1102795.1"/>
    <property type="molecule type" value="Genomic_DNA"/>
</dbReference>
<organism evidence="5 6">
    <name type="scientific">Psylliodes chrysocephalus</name>
    <dbReference type="NCBI Taxonomy" id="3402493"/>
    <lineage>
        <taxon>Eukaryota</taxon>
        <taxon>Metazoa</taxon>
        <taxon>Ecdysozoa</taxon>
        <taxon>Arthropoda</taxon>
        <taxon>Hexapoda</taxon>
        <taxon>Insecta</taxon>
        <taxon>Pterygota</taxon>
        <taxon>Neoptera</taxon>
        <taxon>Endopterygota</taxon>
        <taxon>Coleoptera</taxon>
        <taxon>Polyphaga</taxon>
        <taxon>Cucujiformia</taxon>
        <taxon>Chrysomeloidea</taxon>
        <taxon>Chrysomelidae</taxon>
        <taxon>Galerucinae</taxon>
        <taxon>Alticini</taxon>
        <taxon>Psylliodes</taxon>
    </lineage>
</organism>
<keyword evidence="3" id="KW-0964">Secreted</keyword>
<evidence type="ECO:0000256" key="1">
    <source>
        <dbReference type="ARBA" id="ARBA00004613"/>
    </source>
</evidence>
<dbReference type="Gene3D" id="1.10.238.20">
    <property type="entry name" value="Pheromone/general odorant binding protein domain"/>
    <property type="match status" value="1"/>
</dbReference>
<dbReference type="OrthoDB" id="6622484at2759"/>
<comment type="subcellular location">
    <subcellularLocation>
        <location evidence="1">Secreted</location>
    </subcellularLocation>
</comment>
<name>A0A9P0CNB9_9CUCU</name>
<feature type="chain" id="PRO_5040155619" evidence="4">
    <location>
        <begin position="21"/>
        <end position="207"/>
    </location>
</feature>
<dbReference type="InterPro" id="IPR052295">
    <property type="entry name" value="Odorant-binding_protein"/>
</dbReference>
<keyword evidence="6" id="KW-1185">Reference proteome</keyword>
<feature type="signal peptide" evidence="4">
    <location>
        <begin position="1"/>
        <end position="20"/>
    </location>
</feature>
<evidence type="ECO:0000313" key="5">
    <source>
        <dbReference type="EMBL" id="CAH1102795.1"/>
    </source>
</evidence>